<gene>
    <name evidence="11" type="ORF">CALMAC_LOCUS18943</name>
</gene>
<reference evidence="11 12" key="1">
    <citation type="submission" date="2019-01" db="EMBL/GenBank/DDBJ databases">
        <authorList>
            <person name="Sayadi A."/>
        </authorList>
    </citation>
    <scope>NUCLEOTIDE SEQUENCE [LARGE SCALE GENOMIC DNA]</scope>
</reference>
<evidence type="ECO:0000313" key="11">
    <source>
        <dbReference type="EMBL" id="VEN61571.1"/>
    </source>
</evidence>
<keyword evidence="4 10" id="KW-0812">Transmembrane</keyword>
<keyword evidence="2" id="KW-1003">Cell membrane</keyword>
<evidence type="ECO:0000256" key="1">
    <source>
        <dbReference type="ARBA" id="ARBA00004651"/>
    </source>
</evidence>
<keyword evidence="6 10" id="KW-1133">Transmembrane helix</keyword>
<keyword evidence="9" id="KW-0807">Transducer</keyword>
<protein>
    <recommendedName>
        <fullName evidence="13">Odorant receptor</fullName>
    </recommendedName>
</protein>
<keyword evidence="3" id="KW-0716">Sensory transduction</keyword>
<dbReference type="GO" id="GO:0005549">
    <property type="term" value="F:odorant binding"/>
    <property type="evidence" value="ECO:0007669"/>
    <property type="project" value="InterPro"/>
</dbReference>
<evidence type="ECO:0008006" key="13">
    <source>
        <dbReference type="Google" id="ProtNLM"/>
    </source>
</evidence>
<feature type="transmembrane region" description="Helical" evidence="10">
    <location>
        <begin position="241"/>
        <end position="261"/>
    </location>
</feature>
<dbReference type="GO" id="GO:0007165">
    <property type="term" value="P:signal transduction"/>
    <property type="evidence" value="ECO:0007669"/>
    <property type="project" value="UniProtKB-KW"/>
</dbReference>
<dbReference type="InterPro" id="IPR004117">
    <property type="entry name" value="7tm6_olfct_rcpt"/>
</dbReference>
<dbReference type="AlphaFoldDB" id="A0A653DMW1"/>
<evidence type="ECO:0000256" key="4">
    <source>
        <dbReference type="ARBA" id="ARBA00022692"/>
    </source>
</evidence>
<keyword evidence="8" id="KW-0675">Receptor</keyword>
<evidence type="ECO:0000256" key="7">
    <source>
        <dbReference type="ARBA" id="ARBA00023136"/>
    </source>
</evidence>
<feature type="transmembrane region" description="Helical" evidence="10">
    <location>
        <begin position="118"/>
        <end position="138"/>
    </location>
</feature>
<feature type="transmembrane region" description="Helical" evidence="10">
    <location>
        <begin position="30"/>
        <end position="49"/>
    </location>
</feature>
<organism evidence="11 12">
    <name type="scientific">Callosobruchus maculatus</name>
    <name type="common">Southern cowpea weevil</name>
    <name type="synonym">Pulse bruchid</name>
    <dbReference type="NCBI Taxonomy" id="64391"/>
    <lineage>
        <taxon>Eukaryota</taxon>
        <taxon>Metazoa</taxon>
        <taxon>Ecdysozoa</taxon>
        <taxon>Arthropoda</taxon>
        <taxon>Hexapoda</taxon>
        <taxon>Insecta</taxon>
        <taxon>Pterygota</taxon>
        <taxon>Neoptera</taxon>
        <taxon>Endopterygota</taxon>
        <taxon>Coleoptera</taxon>
        <taxon>Polyphaga</taxon>
        <taxon>Cucujiformia</taxon>
        <taxon>Chrysomeloidea</taxon>
        <taxon>Chrysomelidae</taxon>
        <taxon>Bruchinae</taxon>
        <taxon>Bruchini</taxon>
        <taxon>Callosobruchus</taxon>
    </lineage>
</organism>
<keyword evidence="7 10" id="KW-0472">Membrane</keyword>
<dbReference type="EMBL" id="CAACVG010013256">
    <property type="protein sequence ID" value="VEN61571.1"/>
    <property type="molecule type" value="Genomic_DNA"/>
</dbReference>
<dbReference type="GO" id="GO:0005886">
    <property type="term" value="C:plasma membrane"/>
    <property type="evidence" value="ECO:0007669"/>
    <property type="project" value="UniProtKB-SubCell"/>
</dbReference>
<evidence type="ECO:0000256" key="9">
    <source>
        <dbReference type="ARBA" id="ARBA00023224"/>
    </source>
</evidence>
<sequence>MPYYPDIEWSIQVCSILGSSPATNFTKMQVFRFLLTNFLLIGFPFLTFWNFVDKKGATLPEVVEVMSNFTTFFHALGKTTVMFFNRRKIKKLFDITKEEFWPLPDYEKTVKSSRMGRNFYFGLSFSFSACAVAKLYIYGESKAGVYRPQWFPQQVFFVMIDIMYIYMTLGFNACDVTIRTILILLTTQFKMLNEELLTMFDSKKDTKVSRKVFKKRFKRCVDHYSLMIDFSKGVCEAFDKAFLVMISASMLSTCASLYIIMGHKNTQQILERVVHIGIVLYAVGYCYSNLGQKLSNEVEDITQSIYLSHWETMVLDHESRDFLLFFTRTQRKYALSAAGFIQFDLDLDMFMVVS</sequence>
<accession>A0A653DMW1</accession>
<evidence type="ECO:0000256" key="10">
    <source>
        <dbReference type="SAM" id="Phobius"/>
    </source>
</evidence>
<feature type="non-terminal residue" evidence="11">
    <location>
        <position position="354"/>
    </location>
</feature>
<evidence type="ECO:0000256" key="2">
    <source>
        <dbReference type="ARBA" id="ARBA00022475"/>
    </source>
</evidence>
<dbReference type="PANTHER" id="PTHR21137">
    <property type="entry name" value="ODORANT RECEPTOR"/>
    <property type="match status" value="1"/>
</dbReference>
<dbReference type="GO" id="GO:0004984">
    <property type="term" value="F:olfactory receptor activity"/>
    <property type="evidence" value="ECO:0007669"/>
    <property type="project" value="InterPro"/>
</dbReference>
<keyword evidence="5" id="KW-0552">Olfaction</keyword>
<dbReference type="Pfam" id="PF02949">
    <property type="entry name" value="7tm_6"/>
    <property type="match status" value="1"/>
</dbReference>
<evidence type="ECO:0000256" key="3">
    <source>
        <dbReference type="ARBA" id="ARBA00022606"/>
    </source>
</evidence>
<evidence type="ECO:0000256" key="8">
    <source>
        <dbReference type="ARBA" id="ARBA00023170"/>
    </source>
</evidence>
<name>A0A653DMW1_CALMS</name>
<dbReference type="OrthoDB" id="6686985at2759"/>
<feature type="transmembrane region" description="Helical" evidence="10">
    <location>
        <begin position="69"/>
        <end position="85"/>
    </location>
</feature>
<dbReference type="PANTHER" id="PTHR21137:SF35">
    <property type="entry name" value="ODORANT RECEPTOR 19A-RELATED"/>
    <property type="match status" value="1"/>
</dbReference>
<feature type="transmembrane region" description="Helical" evidence="10">
    <location>
        <begin position="150"/>
        <end position="169"/>
    </location>
</feature>
<feature type="transmembrane region" description="Helical" evidence="10">
    <location>
        <begin position="273"/>
        <end position="290"/>
    </location>
</feature>
<comment type="subcellular location">
    <subcellularLocation>
        <location evidence="1">Cell membrane</location>
        <topology evidence="1">Multi-pass membrane protein</topology>
    </subcellularLocation>
</comment>
<proteinExistence type="predicted"/>
<dbReference type="Proteomes" id="UP000410492">
    <property type="component" value="Unassembled WGS sequence"/>
</dbReference>
<evidence type="ECO:0000256" key="5">
    <source>
        <dbReference type="ARBA" id="ARBA00022725"/>
    </source>
</evidence>
<evidence type="ECO:0000313" key="12">
    <source>
        <dbReference type="Proteomes" id="UP000410492"/>
    </source>
</evidence>
<keyword evidence="12" id="KW-1185">Reference proteome</keyword>
<evidence type="ECO:0000256" key="6">
    <source>
        <dbReference type="ARBA" id="ARBA00022989"/>
    </source>
</evidence>